<feature type="coiled-coil region" evidence="6">
    <location>
        <begin position="251"/>
        <end position="298"/>
    </location>
</feature>
<evidence type="ECO:0000256" key="4">
    <source>
        <dbReference type="PROSITE-ProRule" id="PRU10052"/>
    </source>
</evidence>
<comment type="similarity">
    <text evidence="1 5">Belongs to the glycosyl hydrolase 28 family.</text>
</comment>
<evidence type="ECO:0000256" key="1">
    <source>
        <dbReference type="ARBA" id="ARBA00008834"/>
    </source>
</evidence>
<dbReference type="EMBL" id="CP097507">
    <property type="protein sequence ID" value="URE01689.1"/>
    <property type="molecule type" value="Genomic_DNA"/>
</dbReference>
<dbReference type="InterPro" id="IPR011050">
    <property type="entry name" value="Pectin_lyase_fold/virulence"/>
</dbReference>
<accession>A0A9E7FXE7</accession>
<evidence type="ECO:0000256" key="2">
    <source>
        <dbReference type="ARBA" id="ARBA00022801"/>
    </source>
</evidence>
<keyword evidence="3 5" id="KW-0326">Glycosidase</keyword>
<dbReference type="AlphaFoldDB" id="A0A9E7FXE7"/>
<sequence length="378" mass="41859">MANGLLQINNQLIMHELAKLQSQSMMNRSRNITFDSIKISAPGDSPNTDGIHIANSANIQVSNSVIGTGDDCISIGSGCTNLTIFRVLCGPGHGISIGSLDKNAGEKDVIGLYVEKKKRSHNSQCTTFKAVLNYRMWIEGHIGSGIDPHPSIRPDLFFKRKPRPFFLPSSGTRGSPISDREAANGGRFFGVRSGLCCCVWMANSAKRVDFQNLVSLADDLLGVLKNKKDGDGLVQSLEGAMLLQSSCQSDVDETGRLLEDYENKIEACKEKILKSKEETDLDAELEHLQHALDEKLQEEHLVSIEERTEMIKKREKDLTRTRNLLSLCASVTNIIPDFEDTTKISGVVVDRNKTKAEKFEFEMAEAPLDICNKLWKMA</sequence>
<evidence type="ECO:0000256" key="5">
    <source>
        <dbReference type="RuleBase" id="RU361169"/>
    </source>
</evidence>
<dbReference type="GO" id="GO:0004650">
    <property type="term" value="F:polygalacturonase activity"/>
    <property type="evidence" value="ECO:0007669"/>
    <property type="project" value="InterPro"/>
</dbReference>
<dbReference type="GO" id="GO:0051983">
    <property type="term" value="P:regulation of chromosome segregation"/>
    <property type="evidence" value="ECO:0007669"/>
    <property type="project" value="InterPro"/>
</dbReference>
<dbReference type="SUPFAM" id="SSF51126">
    <property type="entry name" value="Pectin lyase-like"/>
    <property type="match status" value="1"/>
</dbReference>
<organism evidence="7 8">
    <name type="scientific">Musa troglodytarum</name>
    <name type="common">fe'i banana</name>
    <dbReference type="NCBI Taxonomy" id="320322"/>
    <lineage>
        <taxon>Eukaryota</taxon>
        <taxon>Viridiplantae</taxon>
        <taxon>Streptophyta</taxon>
        <taxon>Embryophyta</taxon>
        <taxon>Tracheophyta</taxon>
        <taxon>Spermatophyta</taxon>
        <taxon>Magnoliopsida</taxon>
        <taxon>Liliopsida</taxon>
        <taxon>Zingiberales</taxon>
        <taxon>Musaceae</taxon>
        <taxon>Musa</taxon>
    </lineage>
</organism>
<dbReference type="InterPro" id="IPR012334">
    <property type="entry name" value="Pectin_lyas_fold"/>
</dbReference>
<dbReference type="InterPro" id="IPR006626">
    <property type="entry name" value="PbH1"/>
</dbReference>
<reference evidence="7" key="1">
    <citation type="submission" date="2022-05" db="EMBL/GenBank/DDBJ databases">
        <title>The Musa troglodytarum L. genome provides insights into the mechanism of non-climacteric behaviour and enrichment of carotenoids.</title>
        <authorList>
            <person name="Wang J."/>
        </authorList>
    </citation>
    <scope>NUCLEOTIDE SEQUENCE</scope>
    <source>
        <tissue evidence="7">Leaf</tissue>
    </source>
</reference>
<proteinExistence type="inferred from homology"/>
<dbReference type="PROSITE" id="PS00502">
    <property type="entry name" value="POLYGALACTURONASE"/>
    <property type="match status" value="1"/>
</dbReference>
<dbReference type="Pfam" id="PF00295">
    <property type="entry name" value="Glyco_hydro_28"/>
    <property type="match status" value="1"/>
</dbReference>
<protein>
    <submittedName>
        <fullName evidence="7">Glycosyl hydrolases family 28</fullName>
    </submittedName>
</protein>
<keyword evidence="8" id="KW-1185">Reference proteome</keyword>
<dbReference type="EMBL" id="CP097507">
    <property type="protein sequence ID" value="URE01686.1"/>
    <property type="molecule type" value="Genomic_DNA"/>
</dbReference>
<dbReference type="CDD" id="cd22265">
    <property type="entry name" value="UDM1_RNF168"/>
    <property type="match status" value="1"/>
</dbReference>
<dbReference type="Proteomes" id="UP001055439">
    <property type="component" value="Chromosome 5"/>
</dbReference>
<dbReference type="PANTHER" id="PTHR35730:SF2">
    <property type="entry name" value="KINETOCHORE PROTEIN SPC24 HOMOLOG-RELATED"/>
    <property type="match status" value="1"/>
</dbReference>
<gene>
    <name evidence="7" type="ORF">MUK42_16089</name>
</gene>
<keyword evidence="6" id="KW-0175">Coiled coil</keyword>
<dbReference type="PANTHER" id="PTHR35730">
    <property type="entry name" value="KINETOCHORE PROTEIN SPC24 HOMOLOG-RELATED"/>
    <property type="match status" value="1"/>
</dbReference>
<dbReference type="SMART" id="SM00710">
    <property type="entry name" value="PbH1"/>
    <property type="match status" value="3"/>
</dbReference>
<feature type="active site" evidence="4">
    <location>
        <position position="93"/>
    </location>
</feature>
<dbReference type="GO" id="GO:0005975">
    <property type="term" value="P:carbohydrate metabolic process"/>
    <property type="evidence" value="ECO:0007669"/>
    <property type="project" value="InterPro"/>
</dbReference>
<keyword evidence="2 5" id="KW-0378">Hydrolase</keyword>
<evidence type="ECO:0000313" key="8">
    <source>
        <dbReference type="Proteomes" id="UP001055439"/>
    </source>
</evidence>
<dbReference type="InterPro" id="IPR000743">
    <property type="entry name" value="Glyco_hydro_28"/>
</dbReference>
<name>A0A9E7FXE7_9LILI</name>
<evidence type="ECO:0000313" key="7">
    <source>
        <dbReference type="EMBL" id="URE01689.1"/>
    </source>
</evidence>
<evidence type="ECO:0000256" key="3">
    <source>
        <dbReference type="ARBA" id="ARBA00023295"/>
    </source>
</evidence>
<dbReference type="OrthoDB" id="668733at2759"/>
<dbReference type="Gene3D" id="2.160.20.10">
    <property type="entry name" value="Single-stranded right-handed beta-helix, Pectin lyase-like"/>
    <property type="match status" value="1"/>
</dbReference>
<dbReference type="InterPro" id="IPR044951">
    <property type="entry name" value="SPC24-like"/>
</dbReference>
<evidence type="ECO:0000256" key="6">
    <source>
        <dbReference type="SAM" id="Coils"/>
    </source>
</evidence>